<organism evidence="4 5">
    <name type="scientific">Streptomyces montanisoli</name>
    <dbReference type="NCBI Taxonomy" id="2798581"/>
    <lineage>
        <taxon>Bacteria</taxon>
        <taxon>Bacillati</taxon>
        <taxon>Actinomycetota</taxon>
        <taxon>Actinomycetes</taxon>
        <taxon>Kitasatosporales</taxon>
        <taxon>Streptomycetaceae</taxon>
        <taxon>Streptomyces</taxon>
    </lineage>
</organism>
<evidence type="ECO:0000256" key="1">
    <source>
        <dbReference type="ARBA" id="ARBA00007401"/>
    </source>
</evidence>
<dbReference type="Proteomes" id="UP000670475">
    <property type="component" value="Unassembled WGS sequence"/>
</dbReference>
<dbReference type="SUPFAM" id="SSF49785">
    <property type="entry name" value="Galactose-binding domain-like"/>
    <property type="match status" value="1"/>
</dbReference>
<dbReference type="InterPro" id="IPR006103">
    <property type="entry name" value="Glyco_hydro_2_cat"/>
</dbReference>
<dbReference type="PANTHER" id="PTHR42732:SF3">
    <property type="entry name" value="HYDROLASE"/>
    <property type="match status" value="1"/>
</dbReference>
<keyword evidence="5" id="KW-1185">Reference proteome</keyword>
<dbReference type="Gene3D" id="3.20.20.80">
    <property type="entry name" value="Glycosidases"/>
    <property type="match status" value="1"/>
</dbReference>
<reference evidence="4" key="1">
    <citation type="submission" date="2021-03" db="EMBL/GenBank/DDBJ databases">
        <title>Whole genome sequence of Streptomyces bomunensis MMS17-BM035.</title>
        <authorList>
            <person name="Lee J.H."/>
        </authorList>
    </citation>
    <scope>NUCLEOTIDE SEQUENCE</scope>
    <source>
        <strain evidence="4">MMS17-BM035</strain>
    </source>
</reference>
<proteinExistence type="inferred from homology"/>
<dbReference type="RefSeq" id="WP_209340045.1">
    <property type="nucleotide sequence ID" value="NZ_JAGIQL010000038.1"/>
</dbReference>
<feature type="domain" description="Glycosyl hydrolases family 2 sugar binding" evidence="3">
    <location>
        <begin position="22"/>
        <end position="147"/>
    </location>
</feature>
<sequence>MRASEQEGSYPRPMLCREQWSSLDGTWEFGYDDADAGEREGWFSDVESGGFDREITVPYPPEAPASGIGDTGPHPVVWYRLRVPHGTLVPAGAPEGRTLIHFGAVDHRARVWLDGHLVAEHVGGQTPFTADVTDAMRPGAGEHVLVVRAEDDPADLCVPRGKQDWQERPHAVWYERTTGIWQSVWTETVPEQHIGDLAWTTDPTHGVVAEVTLARPVSRPLAVHVVLRLGDRVLAEASTVTTGRRVRVDLAIPALRNGIDRERLWWRPESPTLVDARVSVRDAATPAWDSAGAADVVDAVDSYLGLRSAAVGDGVFLLNDRPCYVRSVLNQGYRPRTLLASSGTDELRREVEMIKAMGFNAVRVHQKAEDPRFLYWADRLGLLVWGETGAAYEFGTEAVELLTREWLDLVRRDRSHPSVVTWVPVNESWGTSDIAHDAAQRHYVTALAGLTRALDPTRPVMSNEGWEHTDSDILGVHDYCADPAVLRARYGDAAGFDAVLNGPGPQGRVLTLDERQDERFAAGDAPLMITEFGGLSLKGDDGEFFYTQTGSDTQYAALLGELFGVLRTSPLVAGFCYTQFMDTAQETNGLLFSDGTPKLPLETIRAIVTGVKDGDAAGA</sequence>
<dbReference type="InterPro" id="IPR017853">
    <property type="entry name" value="GH"/>
</dbReference>
<evidence type="ECO:0000313" key="5">
    <source>
        <dbReference type="Proteomes" id="UP000670475"/>
    </source>
</evidence>
<dbReference type="Gene3D" id="2.60.120.260">
    <property type="entry name" value="Galactose-binding domain-like"/>
    <property type="match status" value="1"/>
</dbReference>
<protein>
    <submittedName>
        <fullName evidence="4">Glycoside hydrolase family 2</fullName>
    </submittedName>
</protein>
<accession>A0A940MFM1</accession>
<dbReference type="InterPro" id="IPR008979">
    <property type="entry name" value="Galactose-bd-like_sf"/>
</dbReference>
<comment type="caution">
    <text evidence="4">The sequence shown here is derived from an EMBL/GenBank/DDBJ whole genome shotgun (WGS) entry which is preliminary data.</text>
</comment>
<dbReference type="GO" id="GO:0004553">
    <property type="term" value="F:hydrolase activity, hydrolyzing O-glycosyl compounds"/>
    <property type="evidence" value="ECO:0007669"/>
    <property type="project" value="InterPro"/>
</dbReference>
<evidence type="ECO:0000313" key="4">
    <source>
        <dbReference type="EMBL" id="MBP0458281.1"/>
    </source>
</evidence>
<dbReference type="PANTHER" id="PTHR42732">
    <property type="entry name" value="BETA-GALACTOSIDASE"/>
    <property type="match status" value="1"/>
</dbReference>
<dbReference type="Pfam" id="PF02837">
    <property type="entry name" value="Glyco_hydro_2_N"/>
    <property type="match status" value="1"/>
</dbReference>
<gene>
    <name evidence="4" type="ORF">JFN87_12320</name>
</gene>
<dbReference type="AlphaFoldDB" id="A0A940MFM1"/>
<dbReference type="InterPro" id="IPR051913">
    <property type="entry name" value="GH2_Domain-Containing"/>
</dbReference>
<dbReference type="EMBL" id="JAGIQL010000038">
    <property type="protein sequence ID" value="MBP0458281.1"/>
    <property type="molecule type" value="Genomic_DNA"/>
</dbReference>
<comment type="similarity">
    <text evidence="1">Belongs to the glycosyl hydrolase 2 family.</text>
</comment>
<evidence type="ECO:0000259" key="2">
    <source>
        <dbReference type="Pfam" id="PF02836"/>
    </source>
</evidence>
<dbReference type="SUPFAM" id="SSF51445">
    <property type="entry name" value="(Trans)glycosidases"/>
    <property type="match status" value="1"/>
</dbReference>
<keyword evidence="4" id="KW-0378">Hydrolase</keyword>
<dbReference type="Pfam" id="PF02836">
    <property type="entry name" value="Glyco_hydro_2_C"/>
    <property type="match status" value="1"/>
</dbReference>
<name>A0A940MFM1_9ACTN</name>
<dbReference type="GO" id="GO:0005975">
    <property type="term" value="P:carbohydrate metabolic process"/>
    <property type="evidence" value="ECO:0007669"/>
    <property type="project" value="InterPro"/>
</dbReference>
<dbReference type="InterPro" id="IPR006104">
    <property type="entry name" value="Glyco_hydro_2_N"/>
</dbReference>
<feature type="domain" description="Glycoside hydrolase family 2 catalytic" evidence="2">
    <location>
        <begin position="310"/>
        <end position="465"/>
    </location>
</feature>
<evidence type="ECO:0000259" key="3">
    <source>
        <dbReference type="Pfam" id="PF02837"/>
    </source>
</evidence>